<reference evidence="8 9" key="1">
    <citation type="submission" date="2017-12" db="EMBL/GenBank/DDBJ databases">
        <title>Genome Sequence of the Amphotericin B-resistant Candida duobushaemulonii strain, B09383.</title>
        <authorList>
            <person name="Chow N.A."/>
            <person name="Gade L."/>
            <person name="Batra D."/>
            <person name="Rowe L.A."/>
            <person name="Loparev V.N."/>
            <person name="Litvintseva A.P."/>
        </authorList>
    </citation>
    <scope>NUCLEOTIDE SEQUENCE [LARGE SCALE GENOMIC DNA]</scope>
    <source>
        <strain evidence="8 9">B09383</strain>
    </source>
</reference>
<gene>
    <name evidence="8" type="ORF">CXQ87_004446</name>
</gene>
<dbReference type="GO" id="GO:0000139">
    <property type="term" value="C:Golgi membrane"/>
    <property type="evidence" value="ECO:0007669"/>
    <property type="project" value="TreeGrafter"/>
</dbReference>
<evidence type="ECO:0000256" key="1">
    <source>
        <dbReference type="ARBA" id="ARBA00004127"/>
    </source>
</evidence>
<dbReference type="GeneID" id="37004445"/>
<dbReference type="EMBL" id="PKFP01000006">
    <property type="protein sequence ID" value="PVH16888.1"/>
    <property type="molecule type" value="Genomic_DNA"/>
</dbReference>
<keyword evidence="9" id="KW-1185">Reference proteome</keyword>
<sequence length="144" mass="15737">MGIYTEGLYKMYGAHWQETLFYTHFLALPMFLVFSPALVADLKVLWNSEVYYGVPRSLAFLGLNAVTQVVCASGVNRLAGVASSLTVAVILLTRKFASLAISAYIYGSSFSRQGMVGSLLIVLSTVYYTVASMKAKPQSKQKSD</sequence>
<keyword evidence="4 7" id="KW-0812">Transmembrane</keyword>
<keyword evidence="6 7" id="KW-0472">Membrane</keyword>
<evidence type="ECO:0000256" key="5">
    <source>
        <dbReference type="ARBA" id="ARBA00022989"/>
    </source>
</evidence>
<feature type="transmembrane region" description="Helical" evidence="7">
    <location>
        <begin position="113"/>
        <end position="130"/>
    </location>
</feature>
<evidence type="ECO:0000256" key="2">
    <source>
        <dbReference type="ARBA" id="ARBA00022448"/>
    </source>
</evidence>
<comment type="subcellular location">
    <subcellularLocation>
        <location evidence="1">Endomembrane system</location>
        <topology evidence="1">Multi-pass membrane protein</topology>
    </subcellularLocation>
</comment>
<dbReference type="Pfam" id="PF08449">
    <property type="entry name" value="UAA"/>
    <property type="match status" value="1"/>
</dbReference>
<name>A0A2V1AG35_9ASCO</name>
<dbReference type="AlphaFoldDB" id="A0A2V1AG35"/>
<evidence type="ECO:0000313" key="9">
    <source>
        <dbReference type="Proteomes" id="UP000244406"/>
    </source>
</evidence>
<keyword evidence="2" id="KW-0813">Transport</keyword>
<dbReference type="GO" id="GO:0005789">
    <property type="term" value="C:endoplasmic reticulum membrane"/>
    <property type="evidence" value="ECO:0007669"/>
    <property type="project" value="TreeGrafter"/>
</dbReference>
<evidence type="ECO:0000256" key="6">
    <source>
        <dbReference type="ARBA" id="ARBA00023136"/>
    </source>
</evidence>
<feature type="transmembrane region" description="Helical" evidence="7">
    <location>
        <begin position="58"/>
        <end position="75"/>
    </location>
</feature>
<feature type="transmembrane region" description="Helical" evidence="7">
    <location>
        <begin position="87"/>
        <end position="107"/>
    </location>
</feature>
<proteinExistence type="predicted"/>
<dbReference type="GO" id="GO:0005464">
    <property type="term" value="F:UDP-xylose transmembrane transporter activity"/>
    <property type="evidence" value="ECO:0007669"/>
    <property type="project" value="TreeGrafter"/>
</dbReference>
<dbReference type="PANTHER" id="PTHR10778">
    <property type="entry name" value="SOLUTE CARRIER FAMILY 35 MEMBER B"/>
    <property type="match status" value="1"/>
</dbReference>
<evidence type="ECO:0000256" key="3">
    <source>
        <dbReference type="ARBA" id="ARBA00022597"/>
    </source>
</evidence>
<dbReference type="VEuPathDB" id="FungiDB:CXQ87_004446"/>
<dbReference type="RefSeq" id="XP_025337828.1">
    <property type="nucleotide sequence ID" value="XM_025482885.1"/>
</dbReference>
<dbReference type="InterPro" id="IPR013657">
    <property type="entry name" value="SCL35B1-4/HUT1"/>
</dbReference>
<evidence type="ECO:0000256" key="7">
    <source>
        <dbReference type="SAM" id="Phobius"/>
    </source>
</evidence>
<evidence type="ECO:0000256" key="4">
    <source>
        <dbReference type="ARBA" id="ARBA00022692"/>
    </source>
</evidence>
<evidence type="ECO:0000313" key="8">
    <source>
        <dbReference type="EMBL" id="PVH16888.1"/>
    </source>
</evidence>
<keyword evidence="3" id="KW-0762">Sugar transport</keyword>
<dbReference type="GO" id="GO:0005462">
    <property type="term" value="F:UDP-N-acetylglucosamine transmembrane transporter activity"/>
    <property type="evidence" value="ECO:0007669"/>
    <property type="project" value="TreeGrafter"/>
</dbReference>
<feature type="transmembrane region" description="Helical" evidence="7">
    <location>
        <begin position="20"/>
        <end position="38"/>
    </location>
</feature>
<dbReference type="PANTHER" id="PTHR10778:SF4">
    <property type="entry name" value="NUCLEOTIDE SUGAR TRANSPORTER SLC35B4"/>
    <property type="match status" value="1"/>
</dbReference>
<protein>
    <recommendedName>
        <fullName evidence="10">Sugar phosphate transporter domain-containing protein</fullName>
    </recommendedName>
</protein>
<accession>A0A2V1AG35</accession>
<comment type="caution">
    <text evidence="8">The sequence shown here is derived from an EMBL/GenBank/DDBJ whole genome shotgun (WGS) entry which is preliminary data.</text>
</comment>
<keyword evidence="5 7" id="KW-1133">Transmembrane helix</keyword>
<organism evidence="8 9">
    <name type="scientific">Candidozyma duobushaemuli</name>
    <dbReference type="NCBI Taxonomy" id="1231522"/>
    <lineage>
        <taxon>Eukaryota</taxon>
        <taxon>Fungi</taxon>
        <taxon>Dikarya</taxon>
        <taxon>Ascomycota</taxon>
        <taxon>Saccharomycotina</taxon>
        <taxon>Pichiomycetes</taxon>
        <taxon>Metschnikowiaceae</taxon>
        <taxon>Candidozyma</taxon>
    </lineage>
</organism>
<evidence type="ECO:0008006" key="10">
    <source>
        <dbReference type="Google" id="ProtNLM"/>
    </source>
</evidence>
<dbReference type="Proteomes" id="UP000244406">
    <property type="component" value="Unassembled WGS sequence"/>
</dbReference>